<dbReference type="NCBIfam" id="TIGR01727">
    <property type="entry name" value="oligo_HPY"/>
    <property type="match status" value="1"/>
</dbReference>
<evidence type="ECO:0000259" key="6">
    <source>
        <dbReference type="PROSITE" id="PS50893"/>
    </source>
</evidence>
<dbReference type="FunFam" id="3.40.50.300:FF:000016">
    <property type="entry name" value="Oligopeptide ABC transporter ATP-binding component"/>
    <property type="match status" value="1"/>
</dbReference>
<evidence type="ECO:0000256" key="2">
    <source>
        <dbReference type="ARBA" id="ARBA00022448"/>
    </source>
</evidence>
<dbReference type="PANTHER" id="PTHR43776">
    <property type="entry name" value="TRANSPORT ATP-BINDING PROTEIN"/>
    <property type="match status" value="1"/>
</dbReference>
<dbReference type="InterPro" id="IPR013563">
    <property type="entry name" value="Oligopep_ABC_C"/>
</dbReference>
<dbReference type="Pfam" id="PF08352">
    <property type="entry name" value="oligo_HPY"/>
    <property type="match status" value="1"/>
</dbReference>
<dbReference type="InterPro" id="IPR003593">
    <property type="entry name" value="AAA+_ATPase"/>
</dbReference>
<evidence type="ECO:0000256" key="4">
    <source>
        <dbReference type="ARBA" id="ARBA00022840"/>
    </source>
</evidence>
<dbReference type="InterPro" id="IPR017871">
    <property type="entry name" value="ABC_transporter-like_CS"/>
</dbReference>
<dbReference type="InterPro" id="IPR003439">
    <property type="entry name" value="ABC_transporter-like_ATP-bd"/>
</dbReference>
<dbReference type="SUPFAM" id="SSF52540">
    <property type="entry name" value="P-loop containing nucleoside triphosphate hydrolases"/>
    <property type="match status" value="1"/>
</dbReference>
<dbReference type="PROSITE" id="PS00211">
    <property type="entry name" value="ABC_TRANSPORTER_1"/>
    <property type="match status" value="1"/>
</dbReference>
<evidence type="ECO:0000256" key="1">
    <source>
        <dbReference type="ARBA" id="ARBA00005417"/>
    </source>
</evidence>
<feature type="region of interest" description="Disordered" evidence="5">
    <location>
        <begin position="285"/>
        <end position="306"/>
    </location>
</feature>
<feature type="compositionally biased region" description="Polar residues" evidence="5">
    <location>
        <begin position="1"/>
        <end position="12"/>
    </location>
</feature>
<accession>A0ABD5QPX7</accession>
<dbReference type="AlphaFoldDB" id="A0ABD5QPX7"/>
<gene>
    <name evidence="7" type="ORF">ACFPJA_04905</name>
</gene>
<dbReference type="PROSITE" id="PS50893">
    <property type="entry name" value="ABC_TRANSPORTER_2"/>
    <property type="match status" value="1"/>
</dbReference>
<evidence type="ECO:0000256" key="3">
    <source>
        <dbReference type="ARBA" id="ARBA00022741"/>
    </source>
</evidence>
<dbReference type="PANTHER" id="PTHR43776:SF7">
    <property type="entry name" value="D,D-DIPEPTIDE TRANSPORT ATP-BINDING PROTEIN DDPF-RELATED"/>
    <property type="match status" value="1"/>
</dbReference>
<dbReference type="InterPro" id="IPR050319">
    <property type="entry name" value="ABC_transp_ATP-bind"/>
</dbReference>
<dbReference type="Proteomes" id="UP001596145">
    <property type="component" value="Unassembled WGS sequence"/>
</dbReference>
<reference evidence="7 8" key="1">
    <citation type="journal article" date="2019" name="Int. J. Syst. Evol. Microbiol.">
        <title>The Global Catalogue of Microorganisms (GCM) 10K type strain sequencing project: providing services to taxonomists for standard genome sequencing and annotation.</title>
        <authorList>
            <consortium name="The Broad Institute Genomics Platform"/>
            <consortium name="The Broad Institute Genome Sequencing Center for Infectious Disease"/>
            <person name="Wu L."/>
            <person name="Ma J."/>
        </authorList>
    </citation>
    <scope>NUCLEOTIDE SEQUENCE [LARGE SCALE GENOMIC DNA]</scope>
    <source>
        <strain evidence="7 8">CGMCC 1.16026</strain>
    </source>
</reference>
<organism evidence="7 8">
    <name type="scientific">Halorubrum glutamatedens</name>
    <dbReference type="NCBI Taxonomy" id="2707018"/>
    <lineage>
        <taxon>Archaea</taxon>
        <taxon>Methanobacteriati</taxon>
        <taxon>Methanobacteriota</taxon>
        <taxon>Stenosarchaea group</taxon>
        <taxon>Halobacteria</taxon>
        <taxon>Halobacteriales</taxon>
        <taxon>Haloferacaceae</taxon>
        <taxon>Halorubrum</taxon>
    </lineage>
</organism>
<evidence type="ECO:0000256" key="5">
    <source>
        <dbReference type="SAM" id="MobiDB-lite"/>
    </source>
</evidence>
<protein>
    <submittedName>
        <fullName evidence="7">ABC transporter ATP-binding protein</fullName>
    </submittedName>
</protein>
<comment type="caution">
    <text evidence="7">The sequence shown here is derived from an EMBL/GenBank/DDBJ whole genome shotgun (WGS) entry which is preliminary data.</text>
</comment>
<dbReference type="RefSeq" id="WP_122104528.1">
    <property type="nucleotide sequence ID" value="NZ_JBHSKV010000007.1"/>
</dbReference>
<evidence type="ECO:0000313" key="8">
    <source>
        <dbReference type="Proteomes" id="UP001596145"/>
    </source>
</evidence>
<name>A0ABD5QPX7_9EURY</name>
<dbReference type="EMBL" id="JBHSKV010000007">
    <property type="protein sequence ID" value="MFC5134061.1"/>
    <property type="molecule type" value="Genomic_DNA"/>
</dbReference>
<proteinExistence type="inferred from homology"/>
<dbReference type="CDD" id="cd03257">
    <property type="entry name" value="ABC_NikE_OppD_transporters"/>
    <property type="match status" value="1"/>
</dbReference>
<feature type="domain" description="ABC transporter" evidence="6">
    <location>
        <begin position="22"/>
        <end position="275"/>
    </location>
</feature>
<dbReference type="InterPro" id="IPR027417">
    <property type="entry name" value="P-loop_NTPase"/>
</dbReference>
<keyword evidence="3" id="KW-0547">Nucleotide-binding</keyword>
<dbReference type="SMART" id="SM00382">
    <property type="entry name" value="AAA"/>
    <property type="match status" value="1"/>
</dbReference>
<feature type="region of interest" description="Disordered" evidence="5">
    <location>
        <begin position="1"/>
        <end position="22"/>
    </location>
</feature>
<dbReference type="GO" id="GO:0005524">
    <property type="term" value="F:ATP binding"/>
    <property type="evidence" value="ECO:0007669"/>
    <property type="project" value="UniProtKB-KW"/>
</dbReference>
<keyword evidence="4 7" id="KW-0067">ATP-binding</keyword>
<dbReference type="Gene3D" id="3.40.50.300">
    <property type="entry name" value="P-loop containing nucleotide triphosphate hydrolases"/>
    <property type="match status" value="1"/>
</dbReference>
<keyword evidence="2" id="KW-0813">Transport</keyword>
<evidence type="ECO:0000313" key="7">
    <source>
        <dbReference type="EMBL" id="MFC5134061.1"/>
    </source>
</evidence>
<comment type="similarity">
    <text evidence="1">Belongs to the ABC transporter superfamily.</text>
</comment>
<keyword evidence="8" id="KW-1185">Reference proteome</keyword>
<sequence>MSTDSPGTTGTTAEPADEEPLLRATGIEKYFQTETGLFDRFFGEPTHVRAVDGVDLSVGERETLGLVGESGCGKTTLGRVLSRLYDPSAGTLEFDGDDITDLSGDALKRLRKRVQVIFQDPMSSLNPRKTAGEIVGKPLEVHDIATGQAKRDRLVELFDEVGLQESHLDRYPHEFSGGQRQRIGIARALAVEPDLIVADEPVSALDVSVQAQIINLMKRLQDKYGLAYVFIAHDLSVVKHISDRVAVMYLGRIVERGKKRDIFGNPQHPYTRALLHSIPRVDGKRKRNESLLEGNPPSPIDPPSGCRFRTRCPEYLGDECSEIDPELQPVAGASGTVAPPERVEAISTGGESSPEHVIACHWLGESSERRAREDPMS</sequence>
<dbReference type="Pfam" id="PF00005">
    <property type="entry name" value="ABC_tran"/>
    <property type="match status" value="1"/>
</dbReference>
<dbReference type="GO" id="GO:0055085">
    <property type="term" value="P:transmembrane transport"/>
    <property type="evidence" value="ECO:0007669"/>
    <property type="project" value="UniProtKB-ARBA"/>
</dbReference>